<organism evidence="1">
    <name type="scientific">Siphoviridae sp. ctwNf2</name>
    <dbReference type="NCBI Taxonomy" id="2827597"/>
    <lineage>
        <taxon>Viruses</taxon>
        <taxon>Duplodnaviria</taxon>
        <taxon>Heunggongvirae</taxon>
        <taxon>Uroviricota</taxon>
        <taxon>Caudoviricetes</taxon>
    </lineage>
</organism>
<sequence length="63" mass="7101">MTDIKCVKRKCLNNKGGRCTAAMIEYEGLCQSYITMTYAARAACGIVRREGRRLKRKGSEIVK</sequence>
<dbReference type="EMBL" id="BK057791">
    <property type="protein sequence ID" value="DAE91941.1"/>
    <property type="molecule type" value="Genomic_DNA"/>
</dbReference>
<name>A0A8S5RRR3_9CAUD</name>
<evidence type="ECO:0008006" key="2">
    <source>
        <dbReference type="Google" id="ProtNLM"/>
    </source>
</evidence>
<accession>A0A8S5RRR3</accession>
<proteinExistence type="predicted"/>
<protein>
    <recommendedName>
        <fullName evidence="2">DUF1540 domain-containing protein</fullName>
    </recommendedName>
</protein>
<reference evidence="1" key="1">
    <citation type="journal article" date="2021" name="Proc. Natl. Acad. Sci. U.S.A.">
        <title>A Catalog of Tens of Thousands of Viruses from Human Metagenomes Reveals Hidden Associations with Chronic Diseases.</title>
        <authorList>
            <person name="Tisza M.J."/>
            <person name="Buck C.B."/>
        </authorList>
    </citation>
    <scope>NUCLEOTIDE SEQUENCE</scope>
    <source>
        <strain evidence="1">CtwNf2</strain>
    </source>
</reference>
<evidence type="ECO:0000313" key="1">
    <source>
        <dbReference type="EMBL" id="DAE91941.1"/>
    </source>
</evidence>